<gene>
    <name evidence="1" type="ORF">HID58_081959</name>
</gene>
<proteinExistence type="predicted"/>
<organism evidence="1 2">
    <name type="scientific">Brassica napus</name>
    <name type="common">Rape</name>
    <dbReference type="NCBI Taxonomy" id="3708"/>
    <lineage>
        <taxon>Eukaryota</taxon>
        <taxon>Viridiplantae</taxon>
        <taxon>Streptophyta</taxon>
        <taxon>Embryophyta</taxon>
        <taxon>Tracheophyta</taxon>
        <taxon>Spermatophyta</taxon>
        <taxon>Magnoliopsida</taxon>
        <taxon>eudicotyledons</taxon>
        <taxon>Gunneridae</taxon>
        <taxon>Pentapetalae</taxon>
        <taxon>rosids</taxon>
        <taxon>malvids</taxon>
        <taxon>Brassicales</taxon>
        <taxon>Brassicaceae</taxon>
        <taxon>Brassiceae</taxon>
        <taxon>Brassica</taxon>
    </lineage>
</organism>
<evidence type="ECO:0000313" key="1">
    <source>
        <dbReference type="EMBL" id="KAH0864748.1"/>
    </source>
</evidence>
<accession>A0ABQ7YBT7</accession>
<keyword evidence="2" id="KW-1185">Reference proteome</keyword>
<name>A0ABQ7YBT7_BRANA</name>
<protein>
    <submittedName>
        <fullName evidence="1">Uncharacterized protein</fullName>
    </submittedName>
</protein>
<dbReference type="EMBL" id="JAGKQM010000018">
    <property type="protein sequence ID" value="KAH0864748.1"/>
    <property type="molecule type" value="Genomic_DNA"/>
</dbReference>
<comment type="caution">
    <text evidence="1">The sequence shown here is derived from an EMBL/GenBank/DDBJ whole genome shotgun (WGS) entry which is preliminary data.</text>
</comment>
<evidence type="ECO:0000313" key="2">
    <source>
        <dbReference type="Proteomes" id="UP000824890"/>
    </source>
</evidence>
<dbReference type="Proteomes" id="UP000824890">
    <property type="component" value="Unassembled WGS sequence"/>
</dbReference>
<sequence length="92" mass="11298">MHVITPDWNDTIASLLKLVRSRIDHEDDFYFVWKERNSRRHSGVWVTTEKLTRNIDKQIRNQISSLRYTKDHPSEEMMRRWFESNRDISTYL</sequence>
<reference evidence="1 2" key="1">
    <citation type="submission" date="2021-05" db="EMBL/GenBank/DDBJ databases">
        <title>Genome Assembly of Synthetic Allotetraploid Brassica napus Reveals Homoeologous Exchanges between Subgenomes.</title>
        <authorList>
            <person name="Davis J.T."/>
        </authorList>
    </citation>
    <scope>NUCLEOTIDE SEQUENCE [LARGE SCALE GENOMIC DNA]</scope>
    <source>
        <strain evidence="2">cv. Da-Ae</strain>
        <tissue evidence="1">Seedling</tissue>
    </source>
</reference>